<reference evidence="1" key="2">
    <citation type="journal article" date="2015" name="Fish Shellfish Immunol.">
        <title>Early steps in the European eel (Anguilla anguilla)-Vibrio vulnificus interaction in the gills: Role of the RtxA13 toxin.</title>
        <authorList>
            <person name="Callol A."/>
            <person name="Pajuelo D."/>
            <person name="Ebbesson L."/>
            <person name="Teles M."/>
            <person name="MacKenzie S."/>
            <person name="Amaro C."/>
        </authorList>
    </citation>
    <scope>NUCLEOTIDE SEQUENCE</scope>
</reference>
<accession>A0A0E9TP54</accession>
<evidence type="ECO:0000313" key="1">
    <source>
        <dbReference type="EMBL" id="JAH54508.1"/>
    </source>
</evidence>
<name>A0A0E9TP54_ANGAN</name>
<dbReference type="EMBL" id="GBXM01054069">
    <property type="protein sequence ID" value="JAH54508.1"/>
    <property type="molecule type" value="Transcribed_RNA"/>
</dbReference>
<dbReference type="AlphaFoldDB" id="A0A0E9TP54"/>
<proteinExistence type="predicted"/>
<protein>
    <submittedName>
        <fullName evidence="1">Uncharacterized protein</fullName>
    </submittedName>
</protein>
<reference evidence="1" key="1">
    <citation type="submission" date="2014-11" db="EMBL/GenBank/DDBJ databases">
        <authorList>
            <person name="Amaro Gonzalez C."/>
        </authorList>
    </citation>
    <scope>NUCLEOTIDE SEQUENCE</scope>
</reference>
<organism evidence="1">
    <name type="scientific">Anguilla anguilla</name>
    <name type="common">European freshwater eel</name>
    <name type="synonym">Muraena anguilla</name>
    <dbReference type="NCBI Taxonomy" id="7936"/>
    <lineage>
        <taxon>Eukaryota</taxon>
        <taxon>Metazoa</taxon>
        <taxon>Chordata</taxon>
        <taxon>Craniata</taxon>
        <taxon>Vertebrata</taxon>
        <taxon>Euteleostomi</taxon>
        <taxon>Actinopterygii</taxon>
        <taxon>Neopterygii</taxon>
        <taxon>Teleostei</taxon>
        <taxon>Anguilliformes</taxon>
        <taxon>Anguillidae</taxon>
        <taxon>Anguilla</taxon>
    </lineage>
</organism>
<sequence length="47" mass="4923">MHAVACPNNTCSLGVTNGQMVTTVSHRLVTDGAKLLPGFIFTPTAHI</sequence>